<evidence type="ECO:0008006" key="4">
    <source>
        <dbReference type="Google" id="ProtNLM"/>
    </source>
</evidence>
<dbReference type="Proteomes" id="UP000444960">
    <property type="component" value="Unassembled WGS sequence"/>
</dbReference>
<organism evidence="2 3">
    <name type="scientific">Gordonia spumicola</name>
    <dbReference type="NCBI Taxonomy" id="589161"/>
    <lineage>
        <taxon>Bacteria</taxon>
        <taxon>Bacillati</taxon>
        <taxon>Actinomycetota</taxon>
        <taxon>Actinomycetes</taxon>
        <taxon>Mycobacteriales</taxon>
        <taxon>Gordoniaceae</taxon>
        <taxon>Gordonia</taxon>
    </lineage>
</organism>
<comment type="caution">
    <text evidence="2">The sequence shown here is derived from an EMBL/GenBank/DDBJ whole genome shotgun (WGS) entry which is preliminary data.</text>
</comment>
<proteinExistence type="predicted"/>
<keyword evidence="3" id="KW-1185">Reference proteome</keyword>
<protein>
    <recommendedName>
        <fullName evidence="4">RecA/RadA recombinase</fullName>
    </recommendedName>
</protein>
<feature type="region of interest" description="Disordered" evidence="1">
    <location>
        <begin position="144"/>
        <end position="163"/>
    </location>
</feature>
<evidence type="ECO:0000256" key="1">
    <source>
        <dbReference type="SAM" id="MobiDB-lite"/>
    </source>
</evidence>
<evidence type="ECO:0000313" key="2">
    <source>
        <dbReference type="EMBL" id="GEE03208.1"/>
    </source>
</evidence>
<dbReference type="InterPro" id="IPR014995">
    <property type="entry name" value="DUF1844"/>
</dbReference>
<gene>
    <name evidence="2" type="ORF">nbrc107696_36540</name>
</gene>
<reference evidence="3" key="1">
    <citation type="submission" date="2019-06" db="EMBL/GenBank/DDBJ databases">
        <title>Gordonia isolated from sludge of a wastewater treatment plant.</title>
        <authorList>
            <person name="Tamura T."/>
            <person name="Aoyama K."/>
            <person name="Kang Y."/>
            <person name="Saito S."/>
            <person name="Akiyama N."/>
            <person name="Yazawa K."/>
            <person name="Gonoi T."/>
            <person name="Mikami Y."/>
        </authorList>
    </citation>
    <scope>NUCLEOTIDE SEQUENCE [LARGE SCALE GENOMIC DNA]</scope>
    <source>
        <strain evidence="3">NBRC 107696</strain>
    </source>
</reference>
<sequence>MKACVVRWDSNILLLPRGEPERSCCESLTGVSANSYSTGQPSSDDAHAHVAPGGAEDVNVRELATIPAVEVTTRAAIMLMSAAAEKIGPDAGGEEEHKDLPEARALITALAGLVTAASADLGLHRKPIQDGLKALQLAFREASAYPDAPGEGPGEKYTGPVKG</sequence>
<dbReference type="EMBL" id="BJOV01000005">
    <property type="protein sequence ID" value="GEE03208.1"/>
    <property type="molecule type" value="Genomic_DNA"/>
</dbReference>
<dbReference type="Pfam" id="PF08899">
    <property type="entry name" value="DUF1844"/>
    <property type="match status" value="1"/>
</dbReference>
<accession>A0A7I9VCW5</accession>
<evidence type="ECO:0000313" key="3">
    <source>
        <dbReference type="Proteomes" id="UP000444960"/>
    </source>
</evidence>
<name>A0A7I9VCW5_9ACTN</name>
<dbReference type="AlphaFoldDB" id="A0A7I9VCW5"/>